<dbReference type="EMBL" id="CM017324">
    <property type="protein sequence ID" value="KAE8037082.1"/>
    <property type="molecule type" value="Genomic_DNA"/>
</dbReference>
<name>A0A660KL47_9ROSI</name>
<evidence type="ECO:0000256" key="3">
    <source>
        <dbReference type="ARBA" id="ARBA00022679"/>
    </source>
</evidence>
<keyword evidence="2" id="KW-0328">Glycosyltransferase</keyword>
<protein>
    <submittedName>
        <fullName evidence="5">Uncharacterized protein</fullName>
    </submittedName>
</protein>
<dbReference type="FunFam" id="3.40.50.2000:FF:000103">
    <property type="entry name" value="Glycosyltransferase"/>
    <property type="match status" value="1"/>
</dbReference>
<evidence type="ECO:0000256" key="4">
    <source>
        <dbReference type="SAM" id="Phobius"/>
    </source>
</evidence>
<dbReference type="GO" id="GO:0035251">
    <property type="term" value="F:UDP-glucosyltransferase activity"/>
    <property type="evidence" value="ECO:0007669"/>
    <property type="project" value="TreeGrafter"/>
</dbReference>
<keyword evidence="3" id="KW-0808">Transferase</keyword>
<evidence type="ECO:0000313" key="5">
    <source>
        <dbReference type="EMBL" id="KAE8037082.1"/>
    </source>
</evidence>
<keyword evidence="6" id="KW-1185">Reference proteome</keyword>
<reference evidence="5 6" key="1">
    <citation type="submission" date="2019-06" db="EMBL/GenBank/DDBJ databases">
        <title>A chromosomal-level reference genome of Carpinus fangiana (Coryloideae, Betulaceae).</title>
        <authorList>
            <person name="Yang X."/>
            <person name="Wang Z."/>
            <person name="Zhang L."/>
            <person name="Hao G."/>
            <person name="Liu J."/>
            <person name="Yang Y."/>
        </authorList>
    </citation>
    <scope>NUCLEOTIDE SEQUENCE [LARGE SCALE GENOMIC DNA]</scope>
    <source>
        <strain evidence="5">Cfa_2016G</strain>
        <tissue evidence="5">Leaf</tissue>
    </source>
</reference>
<dbReference type="OrthoDB" id="5835829at2759"/>
<feature type="transmembrane region" description="Helical" evidence="4">
    <location>
        <begin position="7"/>
        <end position="27"/>
    </location>
</feature>
<organism evidence="5 6">
    <name type="scientific">Carpinus fangiana</name>
    <dbReference type="NCBI Taxonomy" id="176857"/>
    <lineage>
        <taxon>Eukaryota</taxon>
        <taxon>Viridiplantae</taxon>
        <taxon>Streptophyta</taxon>
        <taxon>Embryophyta</taxon>
        <taxon>Tracheophyta</taxon>
        <taxon>Spermatophyta</taxon>
        <taxon>Magnoliopsida</taxon>
        <taxon>eudicotyledons</taxon>
        <taxon>Gunneridae</taxon>
        <taxon>Pentapetalae</taxon>
        <taxon>rosids</taxon>
        <taxon>fabids</taxon>
        <taxon>Fagales</taxon>
        <taxon>Betulaceae</taxon>
        <taxon>Carpinus</taxon>
    </lineage>
</organism>
<accession>A0A660KL47</accession>
<dbReference type="SUPFAM" id="SSF53756">
    <property type="entry name" value="UDP-Glycosyltransferase/glycogen phosphorylase"/>
    <property type="match status" value="1"/>
</dbReference>
<comment type="similarity">
    <text evidence="1">Belongs to the UDP-glycosyltransferase family.</text>
</comment>
<keyword evidence="4" id="KW-0812">Transmembrane</keyword>
<dbReference type="PANTHER" id="PTHR48047">
    <property type="entry name" value="GLYCOSYLTRANSFERASE"/>
    <property type="match status" value="1"/>
</dbReference>
<dbReference type="Proteomes" id="UP000327013">
    <property type="component" value="Chromosome 4"/>
</dbReference>
<evidence type="ECO:0000313" key="6">
    <source>
        <dbReference type="Proteomes" id="UP000327013"/>
    </source>
</evidence>
<evidence type="ECO:0000256" key="2">
    <source>
        <dbReference type="ARBA" id="ARBA00022676"/>
    </source>
</evidence>
<dbReference type="Gene3D" id="3.40.50.2000">
    <property type="entry name" value="Glycogen Phosphorylase B"/>
    <property type="match status" value="1"/>
</dbReference>
<gene>
    <name evidence="5" type="ORF">FH972_009705</name>
</gene>
<keyword evidence="4" id="KW-1133">Transmembrane helix</keyword>
<proteinExistence type="inferred from homology"/>
<dbReference type="AlphaFoldDB" id="A0A660KL47"/>
<evidence type="ECO:0000256" key="1">
    <source>
        <dbReference type="ARBA" id="ARBA00009995"/>
    </source>
</evidence>
<sequence>MAQRKENVVMFPFMATGHIIPLIALALRIEQKTNYSITFVNTPLNILKFRSSIPPNSSIRLVELPFTSSDHGLPPNIENTDSTPYHLVIRLLEASNSLKPSFKKLIEDMIKEQHGHRPLCIIADIFFGWTTSLAKELNVFHGIFTVSSAYGLACYYSLWMNLPHRKVNSDEFSLPDFPEASRVHITQLATNILEADGTDAWSVFQKENLPEWANSGGILVNTVEQFDHIGLSYFRRKLGRPAWAVGSVLLSLDSQARAVKGGFGTGKEMKSKARQVMEMIKNATKDEEGFKGSSVEALDDFFSAAVSMRERTERGKNIAA</sequence>
<dbReference type="PANTHER" id="PTHR48047:SF61">
    <property type="entry name" value="OS04G0273600 PROTEIN"/>
    <property type="match status" value="1"/>
</dbReference>
<keyword evidence="4" id="KW-0472">Membrane</keyword>